<organism evidence="2 3">
    <name type="scientific">Nesterenkonia halobia</name>
    <dbReference type="NCBI Taxonomy" id="37922"/>
    <lineage>
        <taxon>Bacteria</taxon>
        <taxon>Bacillati</taxon>
        <taxon>Actinomycetota</taxon>
        <taxon>Actinomycetes</taxon>
        <taxon>Micrococcales</taxon>
        <taxon>Micrococcaceae</taxon>
        <taxon>Nesterenkonia</taxon>
    </lineage>
</organism>
<dbReference type="EMBL" id="BAAAYG010000003">
    <property type="protein sequence ID" value="GAA3281021.1"/>
    <property type="molecule type" value="Genomic_DNA"/>
</dbReference>
<dbReference type="SUPFAM" id="SSF69118">
    <property type="entry name" value="AhpD-like"/>
    <property type="match status" value="1"/>
</dbReference>
<protein>
    <submittedName>
        <fullName evidence="2">Carboxymuconolactone decarboxylase family protein</fullName>
    </submittedName>
</protein>
<accession>A0ABP6RAZ5</accession>
<name>A0ABP6RAZ5_9MICC</name>
<proteinExistence type="predicted"/>
<sequence>MPRIPVHTVDDAPAAAQEGLQGLKEQFGKVLNIHGEMAHSPALLSSYLGIQSALAEHGSFDARTREAIALVVGATNDCAYCQAAHTGGARAAGWDEDQTKQLRAGSPVDTDGGLDALLAVARQMVSSTGYVEEDVWQAALDAGWSTEELGELVPHVMVNMFTNYFNHYAHTELDLPAAPELHG</sequence>
<dbReference type="InterPro" id="IPR003779">
    <property type="entry name" value="CMD-like"/>
</dbReference>
<dbReference type="RefSeq" id="WP_344718031.1">
    <property type="nucleotide sequence ID" value="NZ_BAAAYG010000003.1"/>
</dbReference>
<gene>
    <name evidence="2" type="ORF">GCM10020260_05970</name>
</gene>
<evidence type="ECO:0000313" key="2">
    <source>
        <dbReference type="EMBL" id="GAA3281021.1"/>
    </source>
</evidence>
<evidence type="ECO:0000313" key="3">
    <source>
        <dbReference type="Proteomes" id="UP001501736"/>
    </source>
</evidence>
<evidence type="ECO:0000259" key="1">
    <source>
        <dbReference type="Pfam" id="PF02627"/>
    </source>
</evidence>
<dbReference type="Gene3D" id="1.20.1290.10">
    <property type="entry name" value="AhpD-like"/>
    <property type="match status" value="1"/>
</dbReference>
<comment type="caution">
    <text evidence="2">The sequence shown here is derived from an EMBL/GenBank/DDBJ whole genome shotgun (WGS) entry which is preliminary data.</text>
</comment>
<dbReference type="InterPro" id="IPR004675">
    <property type="entry name" value="AhpD_core"/>
</dbReference>
<dbReference type="Pfam" id="PF02627">
    <property type="entry name" value="CMD"/>
    <property type="match status" value="1"/>
</dbReference>
<reference evidence="3" key="1">
    <citation type="journal article" date="2019" name="Int. J. Syst. Evol. Microbiol.">
        <title>The Global Catalogue of Microorganisms (GCM) 10K type strain sequencing project: providing services to taxonomists for standard genome sequencing and annotation.</title>
        <authorList>
            <consortium name="The Broad Institute Genomics Platform"/>
            <consortium name="The Broad Institute Genome Sequencing Center for Infectious Disease"/>
            <person name="Wu L."/>
            <person name="Ma J."/>
        </authorList>
    </citation>
    <scope>NUCLEOTIDE SEQUENCE [LARGE SCALE GENOMIC DNA]</scope>
    <source>
        <strain evidence="3">JCM 11483</strain>
    </source>
</reference>
<dbReference type="Proteomes" id="UP001501736">
    <property type="component" value="Unassembled WGS sequence"/>
</dbReference>
<dbReference type="PANTHER" id="PTHR35446">
    <property type="entry name" value="SI:CH211-175M2.5"/>
    <property type="match status" value="1"/>
</dbReference>
<dbReference type="InterPro" id="IPR029032">
    <property type="entry name" value="AhpD-like"/>
</dbReference>
<keyword evidence="3" id="KW-1185">Reference proteome</keyword>
<dbReference type="NCBIfam" id="TIGR00778">
    <property type="entry name" value="ahpD_dom"/>
    <property type="match status" value="1"/>
</dbReference>
<dbReference type="PANTHER" id="PTHR35446:SF3">
    <property type="entry name" value="CMD DOMAIN-CONTAINING PROTEIN"/>
    <property type="match status" value="1"/>
</dbReference>
<feature type="domain" description="Carboxymuconolactone decarboxylase-like" evidence="1">
    <location>
        <begin position="41"/>
        <end position="104"/>
    </location>
</feature>